<organism evidence="2 3">
    <name type="scientific">Beta vulgaris subsp. vulgaris</name>
    <name type="common">Beet</name>
    <dbReference type="NCBI Taxonomy" id="3555"/>
    <lineage>
        <taxon>Eukaryota</taxon>
        <taxon>Viridiplantae</taxon>
        <taxon>Streptophyta</taxon>
        <taxon>Embryophyta</taxon>
        <taxon>Tracheophyta</taxon>
        <taxon>Spermatophyta</taxon>
        <taxon>Magnoliopsida</taxon>
        <taxon>eudicotyledons</taxon>
        <taxon>Gunneridae</taxon>
        <taxon>Pentapetalae</taxon>
        <taxon>Caryophyllales</taxon>
        <taxon>Chenopodiaceae</taxon>
        <taxon>Betoideae</taxon>
        <taxon>Beta</taxon>
    </lineage>
</organism>
<dbReference type="Gramene" id="KMS94480">
    <property type="protein sequence ID" value="KMS94480"/>
    <property type="gene ID" value="BVRB_020990"/>
</dbReference>
<protein>
    <submittedName>
        <fullName evidence="2">Uncharacterized protein</fullName>
    </submittedName>
</protein>
<feature type="coiled-coil region" evidence="1">
    <location>
        <begin position="55"/>
        <end position="112"/>
    </location>
</feature>
<proteinExistence type="predicted"/>
<keyword evidence="3" id="KW-1185">Reference proteome</keyword>
<evidence type="ECO:0000313" key="2">
    <source>
        <dbReference type="EMBL" id="KMS94480.1"/>
    </source>
</evidence>
<gene>
    <name evidence="2" type="ORF">BVRB_020990</name>
</gene>
<evidence type="ECO:0000256" key="1">
    <source>
        <dbReference type="SAM" id="Coils"/>
    </source>
</evidence>
<evidence type="ECO:0000313" key="3">
    <source>
        <dbReference type="Proteomes" id="UP000035740"/>
    </source>
</evidence>
<reference evidence="2 3" key="1">
    <citation type="journal article" date="2014" name="Nature">
        <title>The genome of the recently domesticated crop plant sugar beet (Beta vulgaris).</title>
        <authorList>
            <person name="Dohm J.C."/>
            <person name="Minoche A.E."/>
            <person name="Holtgrawe D."/>
            <person name="Capella-Gutierrez S."/>
            <person name="Zakrzewski F."/>
            <person name="Tafer H."/>
            <person name="Rupp O."/>
            <person name="Sorensen T.R."/>
            <person name="Stracke R."/>
            <person name="Reinhardt R."/>
            <person name="Goesmann A."/>
            <person name="Kraft T."/>
            <person name="Schulz B."/>
            <person name="Stadler P.F."/>
            <person name="Schmidt T."/>
            <person name="Gabaldon T."/>
            <person name="Lehrach H."/>
            <person name="Weisshaar B."/>
            <person name="Himmelbauer H."/>
        </authorList>
    </citation>
    <scope>NUCLEOTIDE SEQUENCE [LARGE SCALE GENOMIC DNA]</scope>
    <source>
        <tissue evidence="2">Taproot</tissue>
    </source>
</reference>
<sequence length="142" mass="15713">WAAAASALRRKRMATAVASSSLSSSSISVTPAEVKKLRRVLDEREKELEATWKQVEELESLNTSLQDTVADLQAQIRGERAPQVLIDLRADNVRLRKEKAGLLRENQDLCDQIASSLENEGEKVAGLISDSSLADQELKKRI</sequence>
<dbReference type="OrthoDB" id="10686892at2759"/>
<accession>A0A0J8DUJ0</accession>
<feature type="non-terminal residue" evidence="2">
    <location>
        <position position="142"/>
    </location>
</feature>
<name>A0A0J8DUJ0_BETVV</name>
<feature type="non-terminal residue" evidence="2">
    <location>
        <position position="1"/>
    </location>
</feature>
<keyword evidence="1" id="KW-0175">Coiled coil</keyword>
<dbReference type="Proteomes" id="UP000035740">
    <property type="component" value="Unassembled WGS sequence"/>
</dbReference>
<dbReference type="EMBL" id="KQ093091">
    <property type="protein sequence ID" value="KMS94480.1"/>
    <property type="molecule type" value="Genomic_DNA"/>
</dbReference>
<dbReference type="AlphaFoldDB" id="A0A0J8DUJ0"/>